<evidence type="ECO:0000313" key="2">
    <source>
        <dbReference type="EMBL" id="TWV47509.1"/>
    </source>
</evidence>
<keyword evidence="2" id="KW-0540">Nuclease</keyword>
<comment type="caution">
    <text evidence="2">The sequence shown here is derived from an EMBL/GenBank/DDBJ whole genome shotgun (WGS) entry which is preliminary data.</text>
</comment>
<dbReference type="Proteomes" id="UP000320481">
    <property type="component" value="Unassembled WGS sequence"/>
</dbReference>
<reference evidence="2" key="1">
    <citation type="journal article" date="2019" name="Microbiol. Resour. Announc.">
        <title>Draft Genomic Sequences of Streptomyces misionensis and Streptomyces albidoflavus, bacteria applied for phytopathogen biocontrol.</title>
        <authorList>
            <person name="Pylro V."/>
            <person name="Dias A."/>
            <person name="Andreote F."/>
            <person name="Varani A."/>
            <person name="Andreote C."/>
            <person name="Bernardo E."/>
            <person name="Martins T."/>
        </authorList>
    </citation>
    <scope>NUCLEOTIDE SEQUENCE [LARGE SCALE GENOMIC DNA]</scope>
    <source>
        <strain evidence="2">66</strain>
    </source>
</reference>
<keyword evidence="2" id="KW-0378">Hydrolase</keyword>
<keyword evidence="2" id="KW-0269">Exonuclease</keyword>
<proteinExistence type="predicted"/>
<name>A0A5C6JVS5_9ACTN</name>
<sequence>PCPAPHRLERLQGPLEDLLNDPAHEPLKDAWLEVTLTDPALPFEAMARLRRRFPHTLSLKHLRAFIPAQATDTPTYTERVRGRTELDIACDFIADLRGSAPTPDEHALLQQAVDAARVNELQKETV</sequence>
<dbReference type="GO" id="GO:0004527">
    <property type="term" value="F:exonuclease activity"/>
    <property type="evidence" value="ECO:0007669"/>
    <property type="project" value="UniProtKB-KW"/>
</dbReference>
<protein>
    <submittedName>
        <fullName evidence="2">Exonuclease SbcCD subunit D</fullName>
    </submittedName>
</protein>
<evidence type="ECO:0000259" key="1">
    <source>
        <dbReference type="Pfam" id="PF12320"/>
    </source>
</evidence>
<feature type="domain" description="Nuclease SbcCD subunit D C-terminal" evidence="1">
    <location>
        <begin position="6"/>
        <end position="94"/>
    </location>
</feature>
<dbReference type="AlphaFoldDB" id="A0A5C6JVS5"/>
<keyword evidence="3" id="KW-1185">Reference proteome</keyword>
<accession>A0A5C6JVS5</accession>
<organism evidence="2 3">
    <name type="scientific">Streptomyces misionensis</name>
    <dbReference type="NCBI Taxonomy" id="67331"/>
    <lineage>
        <taxon>Bacteria</taxon>
        <taxon>Bacillati</taxon>
        <taxon>Actinomycetota</taxon>
        <taxon>Actinomycetes</taxon>
        <taxon>Kitasatosporales</taxon>
        <taxon>Streptomycetaceae</taxon>
        <taxon>Streptomyces</taxon>
    </lineage>
</organism>
<dbReference type="RefSeq" id="WP_186785408.1">
    <property type="nucleotide sequence ID" value="NZ_VOGW01000077.1"/>
</dbReference>
<dbReference type="InterPro" id="IPR026843">
    <property type="entry name" value="SbcD_C"/>
</dbReference>
<gene>
    <name evidence="2" type="ORF">FRZ03_13760</name>
</gene>
<evidence type="ECO:0000313" key="3">
    <source>
        <dbReference type="Proteomes" id="UP000320481"/>
    </source>
</evidence>
<feature type="non-terminal residue" evidence="2">
    <location>
        <position position="1"/>
    </location>
</feature>
<dbReference type="Pfam" id="PF12320">
    <property type="entry name" value="SbcD_C"/>
    <property type="match status" value="1"/>
</dbReference>
<dbReference type="EMBL" id="VOGW01000077">
    <property type="protein sequence ID" value="TWV47509.1"/>
    <property type="molecule type" value="Genomic_DNA"/>
</dbReference>